<feature type="chain" id="PRO_5045677042" evidence="2">
    <location>
        <begin position="26"/>
        <end position="99"/>
    </location>
</feature>
<dbReference type="Proteomes" id="UP001217089">
    <property type="component" value="Unassembled WGS sequence"/>
</dbReference>
<reference evidence="3 4" key="1">
    <citation type="submission" date="2022-12" db="EMBL/GenBank/DDBJ databases">
        <title>Chromosome-level genome of Tegillarca granosa.</title>
        <authorList>
            <person name="Kim J."/>
        </authorList>
    </citation>
    <scope>NUCLEOTIDE SEQUENCE [LARGE SCALE GENOMIC DNA]</scope>
    <source>
        <strain evidence="3">Teg-2019</strain>
        <tissue evidence="3">Adductor muscle</tissue>
    </source>
</reference>
<evidence type="ECO:0000313" key="3">
    <source>
        <dbReference type="EMBL" id="KAJ8298989.1"/>
    </source>
</evidence>
<keyword evidence="2" id="KW-0732">Signal</keyword>
<sequence>MALMYMVIALSLFIAFLFLIMQSIASRTTRTSAVIASSSGFMPLQDEDDMEMDQVNYGTTNKGSARRRFMPTNSDDKYNRLPQDAEDDDDKEEETDLLI</sequence>
<evidence type="ECO:0000313" key="4">
    <source>
        <dbReference type="Proteomes" id="UP001217089"/>
    </source>
</evidence>
<gene>
    <name evidence="3" type="ORF">KUTeg_023049</name>
</gene>
<evidence type="ECO:0000256" key="2">
    <source>
        <dbReference type="SAM" id="SignalP"/>
    </source>
</evidence>
<dbReference type="EMBL" id="JARBDR010000921">
    <property type="protein sequence ID" value="KAJ8298989.1"/>
    <property type="molecule type" value="Genomic_DNA"/>
</dbReference>
<organism evidence="3 4">
    <name type="scientific">Tegillarca granosa</name>
    <name type="common">Malaysian cockle</name>
    <name type="synonym">Anadara granosa</name>
    <dbReference type="NCBI Taxonomy" id="220873"/>
    <lineage>
        <taxon>Eukaryota</taxon>
        <taxon>Metazoa</taxon>
        <taxon>Spiralia</taxon>
        <taxon>Lophotrochozoa</taxon>
        <taxon>Mollusca</taxon>
        <taxon>Bivalvia</taxon>
        <taxon>Autobranchia</taxon>
        <taxon>Pteriomorphia</taxon>
        <taxon>Arcoida</taxon>
        <taxon>Arcoidea</taxon>
        <taxon>Arcidae</taxon>
        <taxon>Tegillarca</taxon>
    </lineage>
</organism>
<feature type="signal peptide" evidence="2">
    <location>
        <begin position="1"/>
        <end position="25"/>
    </location>
</feature>
<name>A0ABQ9E0Y2_TEGGR</name>
<accession>A0ABQ9E0Y2</accession>
<feature type="region of interest" description="Disordered" evidence="1">
    <location>
        <begin position="43"/>
        <end position="99"/>
    </location>
</feature>
<protein>
    <submittedName>
        <fullName evidence="3">Uncharacterized protein</fullName>
    </submittedName>
</protein>
<keyword evidence="4" id="KW-1185">Reference proteome</keyword>
<feature type="compositionally biased region" description="Acidic residues" evidence="1">
    <location>
        <begin position="84"/>
        <end position="99"/>
    </location>
</feature>
<proteinExistence type="predicted"/>
<evidence type="ECO:0000256" key="1">
    <source>
        <dbReference type="SAM" id="MobiDB-lite"/>
    </source>
</evidence>
<comment type="caution">
    <text evidence="3">The sequence shown here is derived from an EMBL/GenBank/DDBJ whole genome shotgun (WGS) entry which is preliminary data.</text>
</comment>